<dbReference type="PANTHER" id="PTHR22878:SF66">
    <property type="entry name" value="DYNEIN AXONEMAL HEAVY CHAIN 7"/>
    <property type="match status" value="1"/>
</dbReference>
<evidence type="ECO:0000313" key="1">
    <source>
        <dbReference type="Ensembl" id="ENSEBUP00000017116.1"/>
    </source>
</evidence>
<proteinExistence type="predicted"/>
<dbReference type="Proteomes" id="UP000694388">
    <property type="component" value="Unplaced"/>
</dbReference>
<dbReference type="GO" id="GO:0051959">
    <property type="term" value="F:dynein light intermediate chain binding"/>
    <property type="evidence" value="ECO:0007669"/>
    <property type="project" value="InterPro"/>
</dbReference>
<sequence>MISYQGAARDLQEPPEIDLMDVWVIHILELVPQHLQKQAGMIKELLEEMQDNYLLSMKKATVDFVLSDPDGTYRKKGAVSPHKEELKTMSCKESFQTARNTLSKKLHTYKPSMIALVHLWDISYRHLRLVDVQKIGQRNEPIDLLKFQQIAMKDVAIAKDKLLTVWLPEVQNIFCQGGELKLLPSITHKAQFEEFFSCTGILMSTQLQQLVLASMQDYTNLLCKSPTSIRAYEHAGIFLRLKAKNGSIVFEPAIDDFEAILTNVYDTMVRTVEAVPRVETKLYSLKEGKKNLNAVILDEVIEREKQRVRAELAQHSLALLEQVRLFDRHSALVTQQAEAELEEFLSQEHSFEEFVYEVSRQKSCIKDVELTSQKDGGKQDKKKVFRLGMFEVHCEDLISFLVKQVQALVNKTLSHMTNALNEDNKR</sequence>
<dbReference type="GO" id="GO:0030286">
    <property type="term" value="C:dynein complex"/>
    <property type="evidence" value="ECO:0007669"/>
    <property type="project" value="InterPro"/>
</dbReference>
<evidence type="ECO:0000313" key="2">
    <source>
        <dbReference type="Proteomes" id="UP000694388"/>
    </source>
</evidence>
<protein>
    <submittedName>
        <fullName evidence="1">Uncharacterized protein</fullName>
    </submittedName>
</protein>
<reference evidence="1" key="2">
    <citation type="submission" date="2025-09" db="UniProtKB">
        <authorList>
            <consortium name="Ensembl"/>
        </authorList>
    </citation>
    <scope>IDENTIFICATION</scope>
</reference>
<dbReference type="InterPro" id="IPR026983">
    <property type="entry name" value="DHC"/>
</dbReference>
<keyword evidence="2" id="KW-1185">Reference proteome</keyword>
<dbReference type="Ensembl" id="ENSEBUT00000017692.1">
    <property type="protein sequence ID" value="ENSEBUP00000017116.1"/>
    <property type="gene ID" value="ENSEBUG00000010705.1"/>
</dbReference>
<reference evidence="1" key="1">
    <citation type="submission" date="2025-08" db="UniProtKB">
        <authorList>
            <consortium name="Ensembl"/>
        </authorList>
    </citation>
    <scope>IDENTIFICATION</scope>
</reference>
<dbReference type="GO" id="GO:0007018">
    <property type="term" value="P:microtubule-based movement"/>
    <property type="evidence" value="ECO:0007669"/>
    <property type="project" value="InterPro"/>
</dbReference>
<organism evidence="1 2">
    <name type="scientific">Eptatretus burgeri</name>
    <name type="common">Inshore hagfish</name>
    <dbReference type="NCBI Taxonomy" id="7764"/>
    <lineage>
        <taxon>Eukaryota</taxon>
        <taxon>Metazoa</taxon>
        <taxon>Chordata</taxon>
        <taxon>Craniata</taxon>
        <taxon>Vertebrata</taxon>
        <taxon>Cyclostomata</taxon>
        <taxon>Myxini</taxon>
        <taxon>Myxiniformes</taxon>
        <taxon>Myxinidae</taxon>
        <taxon>Eptatretinae</taxon>
        <taxon>Eptatretus</taxon>
    </lineage>
</organism>
<accession>A0A8C4QL65</accession>
<dbReference type="GO" id="GO:0045505">
    <property type="term" value="F:dynein intermediate chain binding"/>
    <property type="evidence" value="ECO:0007669"/>
    <property type="project" value="InterPro"/>
</dbReference>
<name>A0A8C4QL65_EPTBU</name>
<dbReference type="AlphaFoldDB" id="A0A8C4QL65"/>
<dbReference type="GeneTree" id="ENSGT00940000155282"/>
<dbReference type="PANTHER" id="PTHR22878">
    <property type="entry name" value="DYNEIN HEAVY CHAIN 6, AXONEMAL-LIKE-RELATED"/>
    <property type="match status" value="1"/>
</dbReference>